<keyword evidence="4" id="KW-1185">Reference proteome</keyword>
<dbReference type="Pfam" id="PF12770">
    <property type="entry name" value="CHAT"/>
    <property type="match status" value="1"/>
</dbReference>
<evidence type="ECO:0000313" key="4">
    <source>
        <dbReference type="Proteomes" id="UP000500857"/>
    </source>
</evidence>
<evidence type="ECO:0000313" key="3">
    <source>
        <dbReference type="EMBL" id="QIZ69842.1"/>
    </source>
</evidence>
<reference evidence="3 4" key="1">
    <citation type="submission" date="2020-04" db="EMBL/GenBank/DDBJ databases">
        <authorList>
            <person name="Basu S."/>
            <person name="Maruthanayagam V."/>
            <person name="Chakraborty S."/>
            <person name="Pramanik A."/>
            <person name="Mukherjee J."/>
            <person name="Brink B."/>
        </authorList>
    </citation>
    <scope>NUCLEOTIDE SEQUENCE [LARGE SCALE GENOMIC DNA]</scope>
    <source>
        <strain evidence="3 4">AP17</strain>
    </source>
</reference>
<dbReference type="Proteomes" id="UP000500857">
    <property type="component" value="Chromosome"/>
</dbReference>
<evidence type="ECO:0000259" key="2">
    <source>
        <dbReference type="Pfam" id="PF12770"/>
    </source>
</evidence>
<feature type="compositionally biased region" description="Polar residues" evidence="1">
    <location>
        <begin position="129"/>
        <end position="141"/>
    </location>
</feature>
<dbReference type="AlphaFoldDB" id="A0A6H1TTC8"/>
<feature type="region of interest" description="Disordered" evidence="1">
    <location>
        <begin position="70"/>
        <end position="165"/>
    </location>
</feature>
<dbReference type="EMBL" id="CP051167">
    <property type="protein sequence ID" value="QIZ69842.1"/>
    <property type="molecule type" value="Genomic_DNA"/>
</dbReference>
<organism evidence="3 4">
    <name type="scientific">Oxynema aestuarii AP17</name>
    <dbReference type="NCBI Taxonomy" id="2064643"/>
    <lineage>
        <taxon>Bacteria</taxon>
        <taxon>Bacillati</taxon>
        <taxon>Cyanobacteriota</taxon>
        <taxon>Cyanophyceae</taxon>
        <taxon>Oscillatoriophycideae</taxon>
        <taxon>Oscillatoriales</taxon>
        <taxon>Oscillatoriaceae</taxon>
        <taxon>Oxynema</taxon>
        <taxon>Oxynema aestuarii</taxon>
    </lineage>
</organism>
<feature type="compositionally biased region" description="Low complexity" evidence="1">
    <location>
        <begin position="147"/>
        <end position="157"/>
    </location>
</feature>
<feature type="compositionally biased region" description="Low complexity" evidence="1">
    <location>
        <begin position="86"/>
        <end position="101"/>
    </location>
</feature>
<feature type="region of interest" description="Disordered" evidence="1">
    <location>
        <begin position="31"/>
        <end position="53"/>
    </location>
</feature>
<dbReference type="KEGG" id="oxy:HCG48_03985"/>
<dbReference type="RefSeq" id="WP_168567999.1">
    <property type="nucleotide sequence ID" value="NZ_CP051167.1"/>
</dbReference>
<feature type="domain" description="CHAT" evidence="2">
    <location>
        <begin position="349"/>
        <end position="647"/>
    </location>
</feature>
<proteinExistence type="predicted"/>
<gene>
    <name evidence="3" type="ORF">HCG48_03985</name>
</gene>
<accession>A0A6H1TTC8</accession>
<evidence type="ECO:0000256" key="1">
    <source>
        <dbReference type="SAM" id="MobiDB-lite"/>
    </source>
</evidence>
<dbReference type="InterPro" id="IPR024983">
    <property type="entry name" value="CHAT_dom"/>
</dbReference>
<protein>
    <submittedName>
        <fullName evidence="3">CHAT domain-containing protein</fullName>
    </submittedName>
</protein>
<sequence length="649" mass="72224">MYSLRWFLTPAITSFGVILLSQFPTIAQNQSDVTGPNVDPPLNQSDITGPQPIEISPIDLIEPLETEEPNNIIDETPPVDDAIVDNPNQQQPQNNSTPNNPIDTVPVDNDSDSPGLPVSDGNVVPENPTDFSENPQNNSGEPSIADSTTTTENSSENIDNIDRNNSVHVETSRPIEASILDAFFGDENTELEVDRQRYENLVAQSDIPTTLQLFEEFYALEFSNFLGIELFGKVAQVDEIAAKLYEMWQVTGKKAAFLYISSYEDRLELLLIPPVPPLDGSEITPVSRLKTIPKQQPTIAQGYLEEVISHSERHVIPNLSSEIVSKEIGLFQNAITDPRKRGSSQYLPHAQQLYQWFVDPVNVSLQEKEIDILVLAVNQGLRSVPFSALHDGDRFLIEKYALTLVPSFGLTDISFVDFRNSPILAMGASEFSELNDLPAVPLELEEIANSGLPTDAFLNEGFTVENFLQQNENKQYRGIHIATHAEFRPGALSNSYIYFYNNKIGLDRLRKITDRLGWNLTTTPAIELLTLSACRTALGDPQAELGFAGLAVLYGAKSALASLWYVSDEGTLGLMGEFYNHLQNNPLKSIALQEAQLAMLRGETYSENGLLHFSNGQTTAWEDETKSQQKFDYSHPYYWSAFSLIGNWN</sequence>
<name>A0A6H1TTC8_9CYAN</name>